<protein>
    <submittedName>
        <fullName evidence="1">Uncharacterized protein</fullName>
    </submittedName>
</protein>
<organism evidence="1">
    <name type="scientific">Lepeophtheirus salmonis</name>
    <name type="common">Salmon louse</name>
    <name type="synonym">Caligus salmonis</name>
    <dbReference type="NCBI Taxonomy" id="72036"/>
    <lineage>
        <taxon>Eukaryota</taxon>
        <taxon>Metazoa</taxon>
        <taxon>Ecdysozoa</taxon>
        <taxon>Arthropoda</taxon>
        <taxon>Crustacea</taxon>
        <taxon>Multicrustacea</taxon>
        <taxon>Hexanauplia</taxon>
        <taxon>Copepoda</taxon>
        <taxon>Siphonostomatoida</taxon>
        <taxon>Caligidae</taxon>
        <taxon>Lepeophtheirus</taxon>
    </lineage>
</organism>
<evidence type="ECO:0000313" key="1">
    <source>
        <dbReference type="EMBL" id="CDW43246.1"/>
    </source>
</evidence>
<dbReference type="AlphaFoldDB" id="A0A0K2UZU0"/>
<accession>A0A0K2UZU0</accession>
<reference evidence="1" key="1">
    <citation type="submission" date="2014-05" db="EMBL/GenBank/DDBJ databases">
        <authorList>
            <person name="Chronopoulou M."/>
        </authorList>
    </citation>
    <scope>NUCLEOTIDE SEQUENCE</scope>
    <source>
        <tissue evidence="1">Whole organism</tissue>
    </source>
</reference>
<sequence length="61" mass="7214">MNHSSCPRMVGSLLFLYCIYFYSQRRLNSSRIALFLDSSHLALVWSTIYMESARLFRKYIG</sequence>
<proteinExistence type="predicted"/>
<name>A0A0K2UZU0_LEPSM</name>
<dbReference type="EMBL" id="HACA01025885">
    <property type="protein sequence ID" value="CDW43246.1"/>
    <property type="molecule type" value="Transcribed_RNA"/>
</dbReference>